<keyword evidence="4" id="KW-1185">Reference proteome</keyword>
<evidence type="ECO:0000256" key="1">
    <source>
        <dbReference type="SAM" id="MobiDB-lite"/>
    </source>
</evidence>
<dbReference type="KEGG" id="mtm:MYCTH_2119855"/>
<organism evidence="3 4">
    <name type="scientific">Thermothelomyces thermophilus (strain ATCC 42464 / BCRC 31852 / DSM 1799)</name>
    <name type="common">Sporotrichum thermophile</name>
    <dbReference type="NCBI Taxonomy" id="573729"/>
    <lineage>
        <taxon>Eukaryota</taxon>
        <taxon>Fungi</taxon>
        <taxon>Dikarya</taxon>
        <taxon>Ascomycota</taxon>
        <taxon>Pezizomycotina</taxon>
        <taxon>Sordariomycetes</taxon>
        <taxon>Sordariomycetidae</taxon>
        <taxon>Sordariales</taxon>
        <taxon>Chaetomiaceae</taxon>
        <taxon>Thermothelomyces</taxon>
    </lineage>
</organism>
<dbReference type="InterPro" id="IPR052895">
    <property type="entry name" value="HetReg/Transcr_Mod"/>
</dbReference>
<evidence type="ECO:0000313" key="3">
    <source>
        <dbReference type="EMBL" id="AEO59720.1"/>
    </source>
</evidence>
<dbReference type="Proteomes" id="UP000007322">
    <property type="component" value="Chromosome 5"/>
</dbReference>
<dbReference type="PANTHER" id="PTHR24148">
    <property type="entry name" value="ANKYRIN REPEAT DOMAIN-CONTAINING PROTEIN 39 HOMOLOG-RELATED"/>
    <property type="match status" value="1"/>
</dbReference>
<dbReference type="InParanoid" id="G2QJG3"/>
<dbReference type="HOGENOM" id="CLU_004184_7_2_1"/>
<sequence>MRRFFRRHRKTSAKNDDLQQKQRPTMSLSIKQLATTPGSHMCTSTCQGISGLPPEYHEFVIAQLTQRLGATPEKLMIEGFAMSNVQTVPGQGSDVVSEPELLHKRAIEGNTEFARMPLPLSETYRYPPLATGHARFLRLGRLGSHPLACLESHSLESPPPYIAISYCRGSTSAQRGLVLDMQGFSVSETVLEVLNQVQAWQHATRSNELLWIDQICINQSDYNEKLDQMYRMGDIYYKAEKVFIWLGPAANQSDLAISNMKKMLGEVMALNQATATRADAPNGITAARINEIHGQLYGHLFLRPWFRCLWTVQETLLARRLVVMCGNQEVDLVLLAELATQILTYGSLDIIQFPGACEEDLTNALVAFVNLYTLRDTDVPTGQMLHLSMSGFRDLVSEARSRQCTMAPDRVHALMGVAPPRIREYMAGVCQNGGANHRDIWHLYTHFTKCMLDNDSKWRFLSSAPSRDRPTELPSWVPNLDSQPPFASKLSGDFSAGISSATRHLVDRTVSAEELVARGFRLDVVAEIVPQTAFTEAAQNTRHNEVYGDAAREWEQACLRLCQRVYGLGPEQLPRLHIDILLAQSSSSAARPALGSNGGGGGDGDKGGDAALEAYHLFWAGCRLRNEALRQIREGGFPVPEHLSHLPDAAERFADRAVRAWRNALSADEYALLLGFTSAMKAACSGRPYISTRRGLLGLGCPGVQAGDVVCILYGTTVPYVLRPRPDGAMSLVGDAYIHGAMDGEALAWPDKEPGEMIRIR</sequence>
<dbReference type="VEuPathDB" id="FungiDB:MYCTH_2119855"/>
<dbReference type="PANTHER" id="PTHR24148:SF64">
    <property type="entry name" value="HETEROKARYON INCOMPATIBILITY DOMAIN-CONTAINING PROTEIN"/>
    <property type="match status" value="1"/>
</dbReference>
<name>G2QJG3_THET4</name>
<dbReference type="Pfam" id="PF26639">
    <property type="entry name" value="Het-6_barrel"/>
    <property type="match status" value="1"/>
</dbReference>
<protein>
    <recommendedName>
        <fullName evidence="2">Heterokaryon incompatibility domain-containing protein</fullName>
    </recommendedName>
</protein>
<evidence type="ECO:0000313" key="4">
    <source>
        <dbReference type="Proteomes" id="UP000007322"/>
    </source>
</evidence>
<feature type="domain" description="Heterokaryon incompatibility" evidence="2">
    <location>
        <begin position="161"/>
        <end position="314"/>
    </location>
</feature>
<dbReference type="RefSeq" id="XP_003664965.1">
    <property type="nucleotide sequence ID" value="XM_003664917.1"/>
</dbReference>
<dbReference type="EMBL" id="CP003006">
    <property type="protein sequence ID" value="AEO59720.1"/>
    <property type="molecule type" value="Genomic_DNA"/>
</dbReference>
<evidence type="ECO:0000259" key="2">
    <source>
        <dbReference type="Pfam" id="PF06985"/>
    </source>
</evidence>
<feature type="region of interest" description="Disordered" evidence="1">
    <location>
        <begin position="1"/>
        <end position="24"/>
    </location>
</feature>
<gene>
    <name evidence="3" type="ORF">MYCTH_2119855</name>
</gene>
<dbReference type="AlphaFoldDB" id="G2QJG3"/>
<feature type="compositionally biased region" description="Basic residues" evidence="1">
    <location>
        <begin position="1"/>
        <end position="12"/>
    </location>
</feature>
<dbReference type="OMA" id="MAIVPCH"/>
<dbReference type="STRING" id="573729.G2QJG3"/>
<dbReference type="eggNOG" id="ENOG502SHD2">
    <property type="taxonomic scope" value="Eukaryota"/>
</dbReference>
<dbReference type="Pfam" id="PF06985">
    <property type="entry name" value="HET"/>
    <property type="match status" value="1"/>
</dbReference>
<proteinExistence type="predicted"/>
<accession>G2QJG3</accession>
<dbReference type="GeneID" id="11506915"/>
<dbReference type="InterPro" id="IPR010730">
    <property type="entry name" value="HET"/>
</dbReference>
<reference evidence="3 4" key="1">
    <citation type="journal article" date="2011" name="Nat. Biotechnol.">
        <title>Comparative genomic analysis of the thermophilic biomass-degrading fungi Myceliophthora thermophila and Thielavia terrestris.</title>
        <authorList>
            <person name="Berka R.M."/>
            <person name="Grigoriev I.V."/>
            <person name="Otillar R."/>
            <person name="Salamov A."/>
            <person name="Grimwood J."/>
            <person name="Reid I."/>
            <person name="Ishmael N."/>
            <person name="John T."/>
            <person name="Darmond C."/>
            <person name="Moisan M.-C."/>
            <person name="Henrissat B."/>
            <person name="Coutinho P.M."/>
            <person name="Lombard V."/>
            <person name="Natvig D.O."/>
            <person name="Lindquist E."/>
            <person name="Schmutz J."/>
            <person name="Lucas S."/>
            <person name="Harris P."/>
            <person name="Powlowski J."/>
            <person name="Bellemare A."/>
            <person name="Taylor D."/>
            <person name="Butler G."/>
            <person name="de Vries R.P."/>
            <person name="Allijn I.E."/>
            <person name="van den Brink J."/>
            <person name="Ushinsky S."/>
            <person name="Storms R."/>
            <person name="Powell A.J."/>
            <person name="Paulsen I.T."/>
            <person name="Elbourne L.D.H."/>
            <person name="Baker S.E."/>
            <person name="Magnuson J."/>
            <person name="LaBoissiere S."/>
            <person name="Clutterbuck A.J."/>
            <person name="Martinez D."/>
            <person name="Wogulis M."/>
            <person name="de Leon A.L."/>
            <person name="Rey M.W."/>
            <person name="Tsang A."/>
        </authorList>
    </citation>
    <scope>NUCLEOTIDE SEQUENCE [LARGE SCALE GENOMIC DNA]</scope>
    <source>
        <strain evidence="4">ATCC 42464 / BCRC 31852 / DSM 1799</strain>
    </source>
</reference>
<dbReference type="OrthoDB" id="4559668at2759"/>